<keyword evidence="3" id="KW-0808">Transferase</keyword>
<dbReference type="Proteomes" id="UP000239462">
    <property type="component" value="Chromosome"/>
</dbReference>
<dbReference type="Proteomes" id="UP000590564">
    <property type="component" value="Unassembled WGS sequence"/>
</dbReference>
<dbReference type="InterPro" id="IPR029063">
    <property type="entry name" value="SAM-dependent_MTases_sf"/>
</dbReference>
<proteinExistence type="predicted"/>
<dbReference type="InterPro" id="IPR013216">
    <property type="entry name" value="Methyltransf_11"/>
</dbReference>
<dbReference type="KEGG" id="mmad:MMJJ_13090"/>
<dbReference type="CDD" id="cd02440">
    <property type="entry name" value="AdoMet_MTases"/>
    <property type="match status" value="1"/>
</dbReference>
<sequence>MNKLKSDEVKAFYENWDVSKYPNYLKLLMEFEENLIFKIISEDDFFKSLSKSHKNTKILDCGCGFGSFYNLTKDFDTVYLDFSLNLLKKFKIEKNKICANIENLPFKNGIFDLILCINVLEHVNFEKAVFEVKRVLKTNGRAYFIVVNADSIINDEIFVDWKIPHNLISKSDFIDNESPDFKIEYIKSFYFLHPFFKLFPKLILKRIIDLFFKNDEKISKVLKFKGQFLICKMVKK</sequence>
<dbReference type="Pfam" id="PF08241">
    <property type="entry name" value="Methyltransf_11"/>
    <property type="match status" value="1"/>
</dbReference>
<accession>A0A2L1CBD8</accession>
<dbReference type="GO" id="GO:0032259">
    <property type="term" value="P:methylation"/>
    <property type="evidence" value="ECO:0007669"/>
    <property type="project" value="UniProtKB-KW"/>
</dbReference>
<reference evidence="5" key="1">
    <citation type="journal article" date="2018" name="Genome Announc.">
        <title>Complete Genome Sequence of the Methanococcus maripaludis Type Strain JJ (DSM 2067), a Model for Selenoprotein Synthesis in Archaea.</title>
        <authorList>
            <person name="Poehlein A."/>
            <person name="Heym D."/>
            <person name="Quitzke V."/>
            <person name="Fersch J."/>
            <person name="Daniel R."/>
            <person name="Rother M."/>
        </authorList>
    </citation>
    <scope>NUCLEOTIDE SEQUENCE [LARGE SCALE GENOMIC DNA]</scope>
    <source>
        <strain evidence="5">DSM 2067</strain>
    </source>
</reference>
<dbReference type="PANTHER" id="PTHR43591:SF24">
    <property type="entry name" value="2-METHOXY-6-POLYPRENYL-1,4-BENZOQUINOL METHYLASE, MITOCHONDRIAL"/>
    <property type="match status" value="1"/>
</dbReference>
<keyword evidence="3" id="KW-0489">Methyltransferase</keyword>
<dbReference type="PANTHER" id="PTHR43591">
    <property type="entry name" value="METHYLTRANSFERASE"/>
    <property type="match status" value="1"/>
</dbReference>
<dbReference type="GeneID" id="36102395"/>
<feature type="domain" description="Methyltransferase type 11" evidence="1">
    <location>
        <begin position="59"/>
        <end position="144"/>
    </location>
</feature>
<dbReference type="EMBL" id="CP026606">
    <property type="protein sequence ID" value="AVB76688.1"/>
    <property type="molecule type" value="Genomic_DNA"/>
</dbReference>
<evidence type="ECO:0000313" key="2">
    <source>
        <dbReference type="EMBL" id="AVB76688.1"/>
    </source>
</evidence>
<dbReference type="EMBL" id="JACHED010000001">
    <property type="protein sequence ID" value="MBB6496798.1"/>
    <property type="molecule type" value="Genomic_DNA"/>
</dbReference>
<dbReference type="AlphaFoldDB" id="A0A2L1CBD8"/>
<reference evidence="3 6" key="3">
    <citation type="submission" date="2020-07" db="EMBL/GenBank/DDBJ databases">
        <title>Genomic Encyclopedia of Type Strains, Phase IV (KMG-V): Genome sequencing to study the core and pangenomes of soil and plant-associated prokaryotes.</title>
        <authorList>
            <person name="Whitman W."/>
        </authorList>
    </citation>
    <scope>NUCLEOTIDE SEQUENCE [LARGE SCALE GENOMIC DNA]</scope>
    <source>
        <strain evidence="3 6">C13</strain>
        <strain evidence="4 7">D1</strain>
    </source>
</reference>
<protein>
    <submittedName>
        <fullName evidence="3">SAM-dependent methyltransferase</fullName>
    </submittedName>
</protein>
<dbReference type="GO" id="GO:0008757">
    <property type="term" value="F:S-adenosylmethionine-dependent methyltransferase activity"/>
    <property type="evidence" value="ECO:0007669"/>
    <property type="project" value="InterPro"/>
</dbReference>
<evidence type="ECO:0000259" key="1">
    <source>
        <dbReference type="Pfam" id="PF08241"/>
    </source>
</evidence>
<reference evidence="2" key="2">
    <citation type="submission" date="2018-02" db="EMBL/GenBank/DDBJ databases">
        <title>Complete genome sequence of the Methanococcus maripaludis type strain JJ (DSM 2067), a model for selenoprotein synthesis in Archaea.</title>
        <authorList>
            <person name="Poehlein A."/>
            <person name="Heym D."/>
            <person name="Quitzke V."/>
            <person name="Fersch J."/>
            <person name="Daniel R."/>
            <person name="Rother M."/>
        </authorList>
    </citation>
    <scope>NUCLEOTIDE SEQUENCE [LARGE SCALE GENOMIC DNA]</scope>
    <source>
        <strain evidence="2">DSM 2067</strain>
    </source>
</reference>
<dbReference type="EMBL" id="JACDUO010000001">
    <property type="protein sequence ID" value="MBA2863197.1"/>
    <property type="molecule type" value="Genomic_DNA"/>
</dbReference>
<evidence type="ECO:0000313" key="6">
    <source>
        <dbReference type="Proteomes" id="UP000567099"/>
    </source>
</evidence>
<evidence type="ECO:0000313" key="4">
    <source>
        <dbReference type="EMBL" id="MBB6496798.1"/>
    </source>
</evidence>
<dbReference type="Proteomes" id="UP000567099">
    <property type="component" value="Unassembled WGS sequence"/>
</dbReference>
<organism evidence="2 5">
    <name type="scientific">Methanococcus maripaludis</name>
    <name type="common">Methanococcus deltae</name>
    <dbReference type="NCBI Taxonomy" id="39152"/>
    <lineage>
        <taxon>Archaea</taxon>
        <taxon>Methanobacteriati</taxon>
        <taxon>Methanobacteriota</taxon>
        <taxon>Methanomada group</taxon>
        <taxon>Methanococci</taxon>
        <taxon>Methanococcales</taxon>
        <taxon>Methanococcaceae</taxon>
        <taxon>Methanococcus</taxon>
    </lineage>
</organism>
<evidence type="ECO:0000313" key="3">
    <source>
        <dbReference type="EMBL" id="MBA2863197.1"/>
    </source>
</evidence>
<evidence type="ECO:0000313" key="7">
    <source>
        <dbReference type="Proteomes" id="UP000590564"/>
    </source>
</evidence>
<dbReference type="SUPFAM" id="SSF53335">
    <property type="entry name" value="S-adenosyl-L-methionine-dependent methyltransferases"/>
    <property type="match status" value="1"/>
</dbReference>
<gene>
    <name evidence="3" type="ORF">HNP94_000197</name>
    <name evidence="4" type="ORF">HNP96_000819</name>
    <name evidence="2" type="ORF">MMJJ_13090</name>
</gene>
<dbReference type="Gene3D" id="3.40.50.150">
    <property type="entry name" value="Vaccinia Virus protein VP39"/>
    <property type="match status" value="1"/>
</dbReference>
<evidence type="ECO:0000313" key="5">
    <source>
        <dbReference type="Proteomes" id="UP000239462"/>
    </source>
</evidence>
<name>A0A2L1CBD8_METMI</name>
<dbReference type="RefSeq" id="WP_104838148.1">
    <property type="nucleotide sequence ID" value="NZ_CP026606.1"/>
</dbReference>